<dbReference type="InterPro" id="IPR052455">
    <property type="entry name" value="Tricalbin_domain"/>
</dbReference>
<feature type="transmembrane region" description="Helical" evidence="12">
    <location>
        <begin position="212"/>
        <end position="229"/>
    </location>
</feature>
<dbReference type="CDD" id="cd04044">
    <property type="entry name" value="C2A_Tricalbin-like"/>
    <property type="match status" value="1"/>
</dbReference>
<keyword evidence="4 12" id="KW-0812">Transmembrane</keyword>
<evidence type="ECO:0000256" key="4">
    <source>
        <dbReference type="ARBA" id="ARBA00022692"/>
    </source>
</evidence>
<reference evidence="15 16" key="1">
    <citation type="journal article" date="2018" name="Mol. Biol. Evol.">
        <title>Broad Genomic Sampling Reveals a Smut Pathogenic Ancestry of the Fungal Clade Ustilaginomycotina.</title>
        <authorList>
            <person name="Kijpornyongpan T."/>
            <person name="Mondo S.J."/>
            <person name="Barry K."/>
            <person name="Sandor L."/>
            <person name="Lee J."/>
            <person name="Lipzen A."/>
            <person name="Pangilinan J."/>
            <person name="LaButti K."/>
            <person name="Hainaut M."/>
            <person name="Henrissat B."/>
            <person name="Grigoriev I.V."/>
            <person name="Spatafora J.W."/>
            <person name="Aime M.C."/>
        </authorList>
    </citation>
    <scope>NUCLEOTIDE SEQUENCE [LARGE SCALE GENOMIC DNA]</scope>
    <source>
        <strain evidence="15 16">MCA 4186</strain>
    </source>
</reference>
<evidence type="ECO:0000256" key="11">
    <source>
        <dbReference type="SAM" id="MobiDB-lite"/>
    </source>
</evidence>
<dbReference type="GO" id="GO:0005789">
    <property type="term" value="C:endoplasmic reticulum membrane"/>
    <property type="evidence" value="ECO:0007669"/>
    <property type="project" value="UniProtKB-SubCell"/>
</dbReference>
<evidence type="ECO:0000256" key="2">
    <source>
        <dbReference type="ARBA" id="ARBA00022448"/>
    </source>
</evidence>
<dbReference type="GO" id="GO:0008289">
    <property type="term" value="F:lipid binding"/>
    <property type="evidence" value="ECO:0007669"/>
    <property type="project" value="UniProtKB-KW"/>
</dbReference>
<keyword evidence="9" id="KW-0446">Lipid-binding</keyword>
<dbReference type="CDD" id="cd04045">
    <property type="entry name" value="C2C_Tricalbin-like"/>
    <property type="match status" value="1"/>
</dbReference>
<dbReference type="SUPFAM" id="SSF49562">
    <property type="entry name" value="C2 domain (Calcium/lipid-binding domain, CaLB)"/>
    <property type="match status" value="4"/>
</dbReference>
<keyword evidence="7 12" id="KW-1133">Transmembrane helix</keyword>
<keyword evidence="16" id="KW-1185">Reference proteome</keyword>
<keyword evidence="2" id="KW-0813">Transport</keyword>
<sequence length="1433" mass="153868">MSAVRSKDHALAVAPAPAAAAASASAGVPQPDGLGALSKADARDAAALGARLAADEADGARVMHFDEEATPEQKAAEARRQMQQIRPTKEENAALGMASDIHGKRVAATLTSADVDRISRLEGQEPNSGRKVGVPTSTLPPDAVVGHTGRAKELLQGQPGLTTGQEETRPHEETVLVSKYLADQWYGRFYWDAAILIFAVLSTYFATRFGGGLFSLLVIGAVCSTYYNASMRRTRQRARDDIARELAKKHMLTENETAGWINEFMRRFWLIYEPVLSATIISTVDAILVEQCPSFLDSIRMTTFTLGTKAPLIDFVRTFPATADDVVCMDWKISFTPNDTQDLTVRQLARKVNPKICLTIRVGKGFVGAGIPILVEDISFTAHARIKMKLISTFPHVQTVDVSLMSPPVIDFVLKPVGGNTFGFDIFAALPGLEGFVKGQVDANLGPMMYNPNTFTINLEELLSGTPLDTACGVLQVTIWNARNLKAVKLTGGTPDPYIALSIDDKGTLAKTKYKRSTSSPQFKSTHFLLLNSLNGMLTFGVMDFNEHRPDSRIGQAVFDVAGLEHEPEHENIALPVVHEGKDRGSLQTSLSFYPVLKPSVGADGKPEPLPETRSGVVRLTIHQVKGLEKPAGLLRDSNPKARMLLNGVRIKETRVVKKTLDPIFEEHMEFLVTNRGKAVVGVQVIDHDRTCGFLSVRLNDLLAAKERGQDWFPLSKSKEGRVRMSAEWKPVLMSGSLNGGSGYTPSIGVLKFHMHKAVGVKNVEAALGGKSDPYVSLKVRGAQVDGSVVQNNNLNPVWEEILYAPVHSLKDTVVVEVMDYQNQGRDRSIGTVDVPVKDLAAEGRGTRAVPYTGTGKSRRHAKLALGRGAFYGEIEFDVEFLPATALNGVEFSGAGNEAARKAGDGGGDDDDGGDPDAEAEDEAEQELEKTAQQMSAPTLDVGAGGGVERKPSVQQQANGVDRKASLTRRHVKNKASLASIASVKTDATHAGDGVDMTREEVLACQSGIIVFNILGGNYARRNSRLEVLFDDAYWPAYTTEVARTQKCTVDEVGEAVVKELDWSRMWLKLRTGSGKGENDVYAEFQANTKDVLERCLDRPATFTLASEAHGAAQSTVELVCKYIPCDVHLEPVESVNNTGFLRVELVHARNLRAADRGGKSDPYVKLLLDGEQKLKSKTVKKTVNPDFHEVLGEVEVPSRVKANMVLEVFDWDSVGVDDKLGQAVLDLADLEPFESTEKTLRVTGKGASENGTLSVKLVFRPEFIATRGRKGTSLGLGRTFTAVGGAVGGGVMGVGRVGVGVGRVGVHGVQGVGKVGVHGVKAVGSGAGSVGKGAFGLVTGRGHRKASSSGLPAVEDEALALEGYPAVPPLPEGVAPAAYSSELAAAANANNIMAMGGAEVTADTQSIMSSATGTPSKRRSRIHNPFKSRHKE</sequence>
<feature type="domain" description="C2" evidence="13">
    <location>
        <begin position="719"/>
        <end position="850"/>
    </location>
</feature>
<name>A0A316Z4T3_9BASI</name>
<accession>A0A316Z4T3</accession>
<dbReference type="Pfam" id="PF00168">
    <property type="entry name" value="C2"/>
    <property type="match status" value="4"/>
</dbReference>
<evidence type="ECO:0000256" key="12">
    <source>
        <dbReference type="SAM" id="Phobius"/>
    </source>
</evidence>
<evidence type="ECO:0000313" key="15">
    <source>
        <dbReference type="EMBL" id="PWN95968.1"/>
    </source>
</evidence>
<dbReference type="InterPro" id="IPR037756">
    <property type="entry name" value="C2D_Tricalbin"/>
</dbReference>
<evidence type="ECO:0008006" key="17">
    <source>
        <dbReference type="Google" id="ProtNLM"/>
    </source>
</evidence>
<feature type="compositionally biased region" description="Basic and acidic residues" evidence="11">
    <location>
        <begin position="1"/>
        <end position="10"/>
    </location>
</feature>
<dbReference type="STRING" id="58919.A0A316Z4T3"/>
<dbReference type="PROSITE" id="PS51847">
    <property type="entry name" value="SMP"/>
    <property type="match status" value="1"/>
</dbReference>
<evidence type="ECO:0000256" key="7">
    <source>
        <dbReference type="ARBA" id="ARBA00022989"/>
    </source>
</evidence>
<dbReference type="Pfam" id="PF24920">
    <property type="entry name" value="C2_TCB1"/>
    <property type="match status" value="1"/>
</dbReference>
<evidence type="ECO:0000256" key="6">
    <source>
        <dbReference type="ARBA" id="ARBA00022824"/>
    </source>
</evidence>
<feature type="compositionally biased region" description="Basic residues" evidence="11">
    <location>
        <begin position="1417"/>
        <end position="1433"/>
    </location>
</feature>
<comment type="subcellular location">
    <subcellularLocation>
        <location evidence="1">Endoplasmic reticulum membrane</location>
    </subcellularLocation>
</comment>
<dbReference type="OrthoDB" id="1029639at2759"/>
<feature type="domain" description="C2" evidence="13">
    <location>
        <begin position="451"/>
        <end position="574"/>
    </location>
</feature>
<feature type="compositionally biased region" description="Polar residues" evidence="11">
    <location>
        <begin position="1406"/>
        <end position="1416"/>
    </location>
</feature>
<feature type="transmembrane region" description="Helical" evidence="12">
    <location>
        <begin position="269"/>
        <end position="289"/>
    </location>
</feature>
<feature type="region of interest" description="Disordered" evidence="11">
    <location>
        <begin position="1"/>
        <end position="35"/>
    </location>
</feature>
<evidence type="ECO:0000313" key="16">
    <source>
        <dbReference type="Proteomes" id="UP000245946"/>
    </source>
</evidence>
<keyword evidence="8" id="KW-0445">Lipid transport</keyword>
<dbReference type="GO" id="GO:0061817">
    <property type="term" value="P:endoplasmic reticulum-plasma membrane tethering"/>
    <property type="evidence" value="ECO:0007669"/>
    <property type="project" value="InterPro"/>
</dbReference>
<dbReference type="InterPro" id="IPR037761">
    <property type="entry name" value="C2A_Tricalbin"/>
</dbReference>
<dbReference type="PROSITE" id="PS50004">
    <property type="entry name" value="C2"/>
    <property type="match status" value="4"/>
</dbReference>
<dbReference type="InterPro" id="IPR035892">
    <property type="entry name" value="C2_domain_sf"/>
</dbReference>
<evidence type="ECO:0000259" key="14">
    <source>
        <dbReference type="PROSITE" id="PS51847"/>
    </source>
</evidence>
<keyword evidence="3" id="KW-0597">Phosphoprotein</keyword>
<organism evidence="15 16">
    <name type="scientific">Tilletiopsis washingtonensis</name>
    <dbReference type="NCBI Taxonomy" id="58919"/>
    <lineage>
        <taxon>Eukaryota</taxon>
        <taxon>Fungi</taxon>
        <taxon>Dikarya</taxon>
        <taxon>Basidiomycota</taxon>
        <taxon>Ustilaginomycotina</taxon>
        <taxon>Exobasidiomycetes</taxon>
        <taxon>Entylomatales</taxon>
        <taxon>Entylomatales incertae sedis</taxon>
        <taxon>Tilletiopsis</taxon>
    </lineage>
</organism>
<dbReference type="PANTHER" id="PTHR46980:SF2">
    <property type="entry name" value="TRICALBIN-1-RELATED"/>
    <property type="match status" value="1"/>
</dbReference>
<keyword evidence="6" id="KW-0256">Endoplasmic reticulum</keyword>
<feature type="compositionally biased region" description="Low complexity" evidence="11">
    <location>
        <begin position="11"/>
        <end position="26"/>
    </location>
</feature>
<evidence type="ECO:0000256" key="1">
    <source>
        <dbReference type="ARBA" id="ARBA00004586"/>
    </source>
</evidence>
<evidence type="ECO:0000256" key="3">
    <source>
        <dbReference type="ARBA" id="ARBA00022553"/>
    </source>
</evidence>
<evidence type="ECO:0000256" key="8">
    <source>
        <dbReference type="ARBA" id="ARBA00023055"/>
    </source>
</evidence>
<feature type="region of interest" description="Disordered" evidence="11">
    <location>
        <begin position="1406"/>
        <end position="1433"/>
    </location>
</feature>
<keyword evidence="5" id="KW-0677">Repeat</keyword>
<dbReference type="GO" id="GO:0071944">
    <property type="term" value="C:cell periphery"/>
    <property type="evidence" value="ECO:0007669"/>
    <property type="project" value="UniProtKB-ARBA"/>
</dbReference>
<protein>
    <recommendedName>
        <fullName evidence="17">Tricalbin</fullName>
    </recommendedName>
</protein>
<dbReference type="SMART" id="SM00239">
    <property type="entry name" value="C2"/>
    <property type="match status" value="4"/>
</dbReference>
<dbReference type="InterPro" id="IPR037762">
    <property type="entry name" value="C2C_Tricalbin"/>
</dbReference>
<feature type="transmembrane region" description="Helical" evidence="12">
    <location>
        <begin position="189"/>
        <end position="206"/>
    </location>
</feature>
<evidence type="ECO:0000259" key="13">
    <source>
        <dbReference type="PROSITE" id="PS50004"/>
    </source>
</evidence>
<feature type="compositionally biased region" description="Acidic residues" evidence="11">
    <location>
        <begin position="907"/>
        <end position="926"/>
    </location>
</feature>
<dbReference type="CDD" id="cd04040">
    <property type="entry name" value="C2D_Tricalbin-like"/>
    <property type="match status" value="1"/>
</dbReference>
<dbReference type="PIRSF" id="PIRSF037232">
    <property type="entry name" value="Tricalbin"/>
    <property type="match status" value="1"/>
</dbReference>
<feature type="domain" description="C2" evidence="13">
    <location>
        <begin position="1122"/>
        <end position="1241"/>
    </location>
</feature>
<proteinExistence type="predicted"/>
<dbReference type="GeneID" id="37268569"/>
<dbReference type="InterPro" id="IPR031468">
    <property type="entry name" value="SMP_LBD"/>
</dbReference>
<dbReference type="Pfam" id="PF25669">
    <property type="entry name" value="SMP_MUG190-like"/>
    <property type="match status" value="1"/>
</dbReference>
<dbReference type="InterPro" id="IPR000008">
    <property type="entry name" value="C2_dom"/>
</dbReference>
<dbReference type="InterPro" id="IPR017147">
    <property type="entry name" value="Tricalbin"/>
</dbReference>
<dbReference type="EMBL" id="KZ819301">
    <property type="protein sequence ID" value="PWN95968.1"/>
    <property type="molecule type" value="Genomic_DNA"/>
</dbReference>
<feature type="region of interest" description="Disordered" evidence="11">
    <location>
        <begin position="898"/>
        <end position="965"/>
    </location>
</feature>
<dbReference type="InterPro" id="IPR056910">
    <property type="entry name" value="TCB1-3_C2"/>
</dbReference>
<keyword evidence="10 12" id="KW-0472">Membrane</keyword>
<feature type="domain" description="SMP-LTD" evidence="14">
    <location>
        <begin position="254"/>
        <end position="460"/>
    </location>
</feature>
<feature type="domain" description="C2" evidence="13">
    <location>
        <begin position="599"/>
        <end position="717"/>
    </location>
</feature>
<evidence type="ECO:0000256" key="9">
    <source>
        <dbReference type="ARBA" id="ARBA00023121"/>
    </source>
</evidence>
<evidence type="ECO:0000256" key="5">
    <source>
        <dbReference type="ARBA" id="ARBA00022737"/>
    </source>
</evidence>
<dbReference type="Gene3D" id="2.60.40.150">
    <property type="entry name" value="C2 domain"/>
    <property type="match status" value="4"/>
</dbReference>
<dbReference type="InterPro" id="IPR037765">
    <property type="entry name" value="C2B_Tricalbin"/>
</dbReference>
<evidence type="ECO:0000256" key="10">
    <source>
        <dbReference type="ARBA" id="ARBA00023136"/>
    </source>
</evidence>
<dbReference type="Proteomes" id="UP000245946">
    <property type="component" value="Unassembled WGS sequence"/>
</dbReference>
<dbReference type="PANTHER" id="PTHR46980">
    <property type="entry name" value="TRICALBIN-1-RELATED"/>
    <property type="match status" value="1"/>
</dbReference>
<dbReference type="CDD" id="cd21678">
    <property type="entry name" value="SMP_TCB"/>
    <property type="match status" value="1"/>
</dbReference>
<dbReference type="RefSeq" id="XP_025596247.1">
    <property type="nucleotide sequence ID" value="XM_025741025.1"/>
</dbReference>
<gene>
    <name evidence="15" type="ORF">FA09DRAFT_321567</name>
</gene>
<dbReference type="CDD" id="cd04052">
    <property type="entry name" value="C2B_Tricalbin-like"/>
    <property type="match status" value="1"/>
</dbReference>
<dbReference type="GO" id="GO:0006869">
    <property type="term" value="P:lipid transport"/>
    <property type="evidence" value="ECO:0007669"/>
    <property type="project" value="UniProtKB-KW"/>
</dbReference>